<gene>
    <name evidence="2" type="ORF">HMPREF9309_00173</name>
</gene>
<dbReference type="Proteomes" id="UP000014539">
    <property type="component" value="Unassembled WGS sequence"/>
</dbReference>
<feature type="transmembrane region" description="Helical" evidence="1">
    <location>
        <begin position="6"/>
        <end position="29"/>
    </location>
</feature>
<evidence type="ECO:0000313" key="3">
    <source>
        <dbReference type="Proteomes" id="UP000014539"/>
    </source>
</evidence>
<evidence type="ECO:0000256" key="1">
    <source>
        <dbReference type="SAM" id="Phobius"/>
    </source>
</evidence>
<keyword evidence="1" id="KW-0472">Membrane</keyword>
<keyword evidence="1" id="KW-1133">Transmembrane helix</keyword>
<keyword evidence="3" id="KW-1185">Reference proteome</keyword>
<accession>S3XHQ0</accession>
<dbReference type="HOGENOM" id="CLU_3355169_0_0_7"/>
<name>S3XHQ0_9BACT</name>
<evidence type="ECO:0000313" key="2">
    <source>
        <dbReference type="EMBL" id="EPH10394.1"/>
    </source>
</evidence>
<dbReference type="EMBL" id="AGYD01000001">
    <property type="protein sequence ID" value="EPH10394.1"/>
    <property type="molecule type" value="Genomic_DNA"/>
</dbReference>
<comment type="caution">
    <text evidence="2">The sequence shown here is derived from an EMBL/GenBank/DDBJ whole genome shotgun (WGS) entry which is preliminary data.</text>
</comment>
<organism evidence="2 3">
    <name type="scientific">Campylobacter ureolyticus ACS-301-V-Sch3b</name>
    <dbReference type="NCBI Taxonomy" id="883165"/>
    <lineage>
        <taxon>Bacteria</taxon>
        <taxon>Pseudomonadati</taxon>
        <taxon>Campylobacterota</taxon>
        <taxon>Epsilonproteobacteria</taxon>
        <taxon>Campylobacterales</taxon>
        <taxon>Campylobacteraceae</taxon>
        <taxon>Campylobacter</taxon>
    </lineage>
</organism>
<protein>
    <submittedName>
        <fullName evidence="2">Uncharacterized protein</fullName>
    </submittedName>
</protein>
<proteinExistence type="predicted"/>
<reference evidence="2 3" key="1">
    <citation type="submission" date="2013-06" db="EMBL/GenBank/DDBJ databases">
        <title>The Genome Sequence of Campylobacter ureolyticus ACS-301-V-SCH3B.</title>
        <authorList>
            <consortium name="The Broad Institute Genomics Platform"/>
            <person name="Earl A."/>
            <person name="Ward D."/>
            <person name="Feldgarden M."/>
            <person name="Gevers D."/>
            <person name="Saerens B."/>
            <person name="Vaneechoutte M."/>
            <person name="Walker B."/>
            <person name="Young S."/>
            <person name="Zeng Q."/>
            <person name="Gargeya S."/>
            <person name="Fitzgerald M."/>
            <person name="Haas B."/>
            <person name="Abouelleil A."/>
            <person name="Allen A.W."/>
            <person name="Alvarado L."/>
            <person name="Arachchi H.M."/>
            <person name="Berlin A.M."/>
            <person name="Chapman S.B."/>
            <person name="Gainer-Dewar J."/>
            <person name="Goldberg J."/>
            <person name="Griggs A."/>
            <person name="Gujja S."/>
            <person name="Hansen M."/>
            <person name="Howarth C."/>
            <person name="Imamovic A."/>
            <person name="Ireland A."/>
            <person name="Larimer J."/>
            <person name="McCowan C."/>
            <person name="Murphy C."/>
            <person name="Pearson M."/>
            <person name="Poon T.W."/>
            <person name="Priest M."/>
            <person name="Roberts A."/>
            <person name="Saif S."/>
            <person name="Shea T."/>
            <person name="Sisk P."/>
            <person name="Sykes S."/>
            <person name="Wortman J."/>
            <person name="Nusbaum C."/>
            <person name="Birren B."/>
        </authorList>
    </citation>
    <scope>NUCLEOTIDE SEQUENCE [LARGE SCALE GENOMIC DNA]</scope>
    <source>
        <strain evidence="2 3">ACS-301-V-Sch3b</strain>
    </source>
</reference>
<sequence>MFSEPLPNSVLIITFLLFIVLTVIGVVFVNKFKENK</sequence>
<dbReference type="AlphaFoldDB" id="S3XHQ0"/>
<keyword evidence="1" id="KW-0812">Transmembrane</keyword>